<protein>
    <submittedName>
        <fullName evidence="1">Uncharacterized protein</fullName>
    </submittedName>
</protein>
<name>A0A150LLY5_9BACI</name>
<evidence type="ECO:0000313" key="2">
    <source>
        <dbReference type="Proteomes" id="UP000075683"/>
    </source>
</evidence>
<dbReference type="EMBL" id="LQYT01000082">
    <property type="protein sequence ID" value="KYD13265.1"/>
    <property type="molecule type" value="Genomic_DNA"/>
</dbReference>
<dbReference type="Proteomes" id="UP000075683">
    <property type="component" value="Unassembled WGS sequence"/>
</dbReference>
<sequence length="59" mass="6790">MRFGRAERWTEGEEEKNLPKHFLEKVKNTVGEVTRDNLPVLKNKADTPTYKALKALSGF</sequence>
<dbReference type="STRING" id="301148.B4135_2928"/>
<dbReference type="AlphaFoldDB" id="A0A150LLY5"/>
<organism evidence="1 2">
    <name type="scientific">Caldibacillus debilis</name>
    <dbReference type="NCBI Taxonomy" id="301148"/>
    <lineage>
        <taxon>Bacteria</taxon>
        <taxon>Bacillati</taxon>
        <taxon>Bacillota</taxon>
        <taxon>Bacilli</taxon>
        <taxon>Bacillales</taxon>
        <taxon>Bacillaceae</taxon>
        <taxon>Caldibacillus</taxon>
    </lineage>
</organism>
<evidence type="ECO:0000313" key="1">
    <source>
        <dbReference type="EMBL" id="KYD13265.1"/>
    </source>
</evidence>
<proteinExistence type="predicted"/>
<accession>A0A150LLY5</accession>
<gene>
    <name evidence="1" type="ORF">B4135_2928</name>
</gene>
<reference evidence="1 2" key="1">
    <citation type="submission" date="2016-01" db="EMBL/GenBank/DDBJ databases">
        <title>Draft Genome Sequences of Seven Thermophilic Sporeformers Isolated from Foods.</title>
        <authorList>
            <person name="Berendsen E.M."/>
            <person name="Wells-Bennik M.H."/>
            <person name="Krawcyk A.O."/>
            <person name="De Jong A."/>
            <person name="Holsappel S."/>
            <person name="Eijlander R.T."/>
            <person name="Kuipers O.P."/>
        </authorList>
    </citation>
    <scope>NUCLEOTIDE SEQUENCE [LARGE SCALE GENOMIC DNA]</scope>
    <source>
        <strain evidence="1 2">B4135</strain>
    </source>
</reference>
<comment type="caution">
    <text evidence="1">The sequence shown here is derived from an EMBL/GenBank/DDBJ whole genome shotgun (WGS) entry which is preliminary data.</text>
</comment>